<feature type="compositionally biased region" description="Polar residues" evidence="6">
    <location>
        <begin position="23"/>
        <end position="40"/>
    </location>
</feature>
<keyword evidence="1" id="KW-0479">Metal-binding</keyword>
<dbReference type="InterPro" id="IPR050329">
    <property type="entry name" value="GLI_C2H2-zinc-finger"/>
</dbReference>
<dbReference type="GO" id="GO:0008270">
    <property type="term" value="F:zinc ion binding"/>
    <property type="evidence" value="ECO:0007669"/>
    <property type="project" value="UniProtKB-KW"/>
</dbReference>
<reference evidence="8" key="1">
    <citation type="journal article" date="2020" name="BMC Genomics">
        <title>Correction to: Identification and distribution of gene clusters required for synthesis of sphingolipid metabolism inhibitors in diverse species of the filamentous fungus Fusarium.</title>
        <authorList>
            <person name="Kim H.S."/>
            <person name="Lohmar J.M."/>
            <person name="Busman M."/>
            <person name="Brown D.W."/>
            <person name="Naumann T.A."/>
            <person name="Divon H.H."/>
            <person name="Lysoe E."/>
            <person name="Uhlig S."/>
            <person name="Proctor R.H."/>
        </authorList>
    </citation>
    <scope>NUCLEOTIDE SEQUENCE</scope>
    <source>
        <strain evidence="8">NRRL 22465</strain>
    </source>
</reference>
<evidence type="ECO:0000259" key="7">
    <source>
        <dbReference type="PROSITE" id="PS50157"/>
    </source>
</evidence>
<reference evidence="8" key="2">
    <citation type="submission" date="2020-05" db="EMBL/GenBank/DDBJ databases">
        <authorList>
            <person name="Kim H.-S."/>
            <person name="Proctor R.H."/>
            <person name="Brown D.W."/>
        </authorList>
    </citation>
    <scope>NUCLEOTIDE SEQUENCE</scope>
    <source>
        <strain evidence="8">NRRL 22465</strain>
    </source>
</reference>
<keyword evidence="2" id="KW-0677">Repeat</keyword>
<feature type="region of interest" description="Disordered" evidence="6">
    <location>
        <begin position="1"/>
        <end position="46"/>
    </location>
</feature>
<evidence type="ECO:0000256" key="4">
    <source>
        <dbReference type="ARBA" id="ARBA00022833"/>
    </source>
</evidence>
<dbReference type="EMBL" id="JABEYC010000746">
    <property type="protein sequence ID" value="KAF4974484.1"/>
    <property type="molecule type" value="Genomic_DNA"/>
</dbReference>
<dbReference type="Gene3D" id="3.30.160.60">
    <property type="entry name" value="Classic Zinc Finger"/>
    <property type="match status" value="3"/>
</dbReference>
<feature type="domain" description="C2H2-type" evidence="7">
    <location>
        <begin position="145"/>
        <end position="174"/>
    </location>
</feature>
<dbReference type="PROSITE" id="PS00028">
    <property type="entry name" value="ZINC_FINGER_C2H2_1"/>
    <property type="match status" value="1"/>
</dbReference>
<evidence type="ECO:0000313" key="8">
    <source>
        <dbReference type="EMBL" id="KAF4974484.1"/>
    </source>
</evidence>
<evidence type="ECO:0000256" key="5">
    <source>
        <dbReference type="PROSITE-ProRule" id="PRU00042"/>
    </source>
</evidence>
<dbReference type="FunFam" id="3.30.160.60:FF:000125">
    <property type="entry name" value="Putative zinc finger protein 143"/>
    <property type="match status" value="1"/>
</dbReference>
<evidence type="ECO:0000256" key="1">
    <source>
        <dbReference type="ARBA" id="ARBA00022723"/>
    </source>
</evidence>
<dbReference type="GO" id="GO:0000978">
    <property type="term" value="F:RNA polymerase II cis-regulatory region sequence-specific DNA binding"/>
    <property type="evidence" value="ECO:0007669"/>
    <property type="project" value="TreeGrafter"/>
</dbReference>
<dbReference type="SUPFAM" id="SSF57667">
    <property type="entry name" value="beta-beta-alpha zinc fingers"/>
    <property type="match status" value="1"/>
</dbReference>
<feature type="compositionally biased region" description="Low complexity" evidence="6">
    <location>
        <begin position="86"/>
        <end position="103"/>
    </location>
</feature>
<evidence type="ECO:0000256" key="6">
    <source>
        <dbReference type="SAM" id="MobiDB-lite"/>
    </source>
</evidence>
<proteinExistence type="predicted"/>
<sequence>MNIYNQFNELPADQNRHPDTDSRCQPWSNSMYYPDQSSSAPRYHAYSSASANQSSISSHSAHSFGEYSELQSPDDHQHFGTPQEYSGAASASSAATTSNSPNAQDESYGWASTSESHDRNVCQCGKGFRRPSDLAKHQKYHIKYFSCLFSGCDKAFATQKDLTRHMRTHRKGEGYQCKVDGCRKAISGHVYSRKDNFDRHMRTAHPDHPHI</sequence>
<dbReference type="GO" id="GO:0045944">
    <property type="term" value="P:positive regulation of transcription by RNA polymerase II"/>
    <property type="evidence" value="ECO:0007669"/>
    <property type="project" value="UniProtKB-ARBA"/>
</dbReference>
<gene>
    <name evidence="8" type="ORF">FZEAL_8622</name>
</gene>
<accession>A0A8H4UE42</accession>
<protein>
    <recommendedName>
        <fullName evidence="7">C2H2-type domain-containing protein</fullName>
    </recommendedName>
</protein>
<comment type="caution">
    <text evidence="8">The sequence shown here is derived from an EMBL/GenBank/DDBJ whole genome shotgun (WGS) entry which is preliminary data.</text>
</comment>
<dbReference type="GO" id="GO:0005634">
    <property type="term" value="C:nucleus"/>
    <property type="evidence" value="ECO:0007669"/>
    <property type="project" value="TreeGrafter"/>
</dbReference>
<dbReference type="Pfam" id="PF00096">
    <property type="entry name" value="zf-C2H2"/>
    <property type="match status" value="2"/>
</dbReference>
<evidence type="ECO:0000256" key="3">
    <source>
        <dbReference type="ARBA" id="ARBA00022771"/>
    </source>
</evidence>
<dbReference type="AlphaFoldDB" id="A0A8H4UE42"/>
<keyword evidence="4" id="KW-0862">Zinc</keyword>
<dbReference type="SMART" id="SM00355">
    <property type="entry name" value="ZnF_C2H2"/>
    <property type="match status" value="3"/>
</dbReference>
<dbReference type="PROSITE" id="PS50157">
    <property type="entry name" value="ZINC_FINGER_C2H2_2"/>
    <property type="match status" value="2"/>
</dbReference>
<dbReference type="OrthoDB" id="8922241at2759"/>
<keyword evidence="9" id="KW-1185">Reference proteome</keyword>
<feature type="domain" description="C2H2-type" evidence="7">
    <location>
        <begin position="117"/>
        <end position="141"/>
    </location>
</feature>
<evidence type="ECO:0000313" key="9">
    <source>
        <dbReference type="Proteomes" id="UP000635477"/>
    </source>
</evidence>
<organism evidence="8 9">
    <name type="scientific">Fusarium zealandicum</name>
    <dbReference type="NCBI Taxonomy" id="1053134"/>
    <lineage>
        <taxon>Eukaryota</taxon>
        <taxon>Fungi</taxon>
        <taxon>Dikarya</taxon>
        <taxon>Ascomycota</taxon>
        <taxon>Pezizomycotina</taxon>
        <taxon>Sordariomycetes</taxon>
        <taxon>Hypocreomycetidae</taxon>
        <taxon>Hypocreales</taxon>
        <taxon>Nectriaceae</taxon>
        <taxon>Fusarium</taxon>
        <taxon>Fusarium staphyleae species complex</taxon>
    </lineage>
</organism>
<dbReference type="PANTHER" id="PTHR19818">
    <property type="entry name" value="ZINC FINGER PROTEIN ZIC AND GLI"/>
    <property type="match status" value="1"/>
</dbReference>
<dbReference type="GO" id="GO:0000981">
    <property type="term" value="F:DNA-binding transcription factor activity, RNA polymerase II-specific"/>
    <property type="evidence" value="ECO:0007669"/>
    <property type="project" value="UniProtKB-ARBA"/>
</dbReference>
<name>A0A8H4UE42_9HYPO</name>
<feature type="region of interest" description="Disordered" evidence="6">
    <location>
        <begin position="60"/>
        <end position="112"/>
    </location>
</feature>
<dbReference type="Proteomes" id="UP000635477">
    <property type="component" value="Unassembled WGS sequence"/>
</dbReference>
<dbReference type="InterPro" id="IPR036236">
    <property type="entry name" value="Znf_C2H2_sf"/>
</dbReference>
<keyword evidence="3 5" id="KW-0863">Zinc-finger</keyword>
<dbReference type="PANTHER" id="PTHR19818:SF139">
    <property type="entry name" value="PAIR-RULE PROTEIN ODD-PAIRED"/>
    <property type="match status" value="1"/>
</dbReference>
<dbReference type="InterPro" id="IPR013087">
    <property type="entry name" value="Znf_C2H2_type"/>
</dbReference>
<evidence type="ECO:0000256" key="2">
    <source>
        <dbReference type="ARBA" id="ARBA00022737"/>
    </source>
</evidence>